<evidence type="ECO:0000256" key="5">
    <source>
        <dbReference type="ARBA" id="ARBA00023136"/>
    </source>
</evidence>
<evidence type="ECO:0000259" key="7">
    <source>
        <dbReference type="Pfam" id="PF01292"/>
    </source>
</evidence>
<dbReference type="InterPro" id="IPR016174">
    <property type="entry name" value="Di-haem_cyt_TM"/>
</dbReference>
<dbReference type="Pfam" id="PF01292">
    <property type="entry name" value="Ni_hydr_CYTB"/>
    <property type="match status" value="1"/>
</dbReference>
<accession>A0A3B1AY11</accession>
<evidence type="ECO:0000256" key="6">
    <source>
        <dbReference type="SAM" id="Phobius"/>
    </source>
</evidence>
<keyword evidence="4 6" id="KW-1133">Transmembrane helix</keyword>
<feature type="transmembrane region" description="Helical" evidence="6">
    <location>
        <begin position="66"/>
        <end position="85"/>
    </location>
</feature>
<evidence type="ECO:0000256" key="3">
    <source>
        <dbReference type="ARBA" id="ARBA00022692"/>
    </source>
</evidence>
<dbReference type="InterPro" id="IPR011577">
    <property type="entry name" value="Cyt_b561_bac/Ni-Hgenase"/>
</dbReference>
<sequence>MKLSKDANKSLGLFLRQHRVPADDVDDLEEVVAMMPDDRRQIYKNVQSNPIGDLHRYSAHIRIQHLMTFTTFLLLAFTGLPIHYTEAFWAVPFNSVLGGVDVTRVIHRTLATLMVLSMVYHMMTIVGGTVQKLAQRQFDIRRSILPIWKDARDFAADMAYHAGQRENRPEMDKFMYKQKIHYFAAAFGNIVMVVSGSSFIFPEFWNSVLPAEYASHFQEMMRLSHPHEALLALLVIAFWHWYNVHLAPGRFPMQWTFLTGKLTREHQIEEHFIEYLRCLAALPEEREYLREVLVSKGLTSSTATADARENRMFNEYRDWVEEQAAWEVRPLVEGEVDLVEETRQ</sequence>
<dbReference type="Gene3D" id="1.20.950.20">
    <property type="entry name" value="Transmembrane di-heme cytochromes, Chain C"/>
    <property type="match status" value="1"/>
</dbReference>
<gene>
    <name evidence="8" type="ORF">MNBD_GAMMA26-1792</name>
</gene>
<keyword evidence="5 6" id="KW-0472">Membrane</keyword>
<evidence type="ECO:0000256" key="4">
    <source>
        <dbReference type="ARBA" id="ARBA00022989"/>
    </source>
</evidence>
<feature type="transmembrane region" description="Helical" evidence="6">
    <location>
        <begin position="180"/>
        <end position="201"/>
    </location>
</feature>
<dbReference type="SUPFAM" id="SSF81342">
    <property type="entry name" value="Transmembrane di-heme cytochromes"/>
    <property type="match status" value="1"/>
</dbReference>
<feature type="transmembrane region" description="Helical" evidence="6">
    <location>
        <begin position="105"/>
        <end position="126"/>
    </location>
</feature>
<protein>
    <recommendedName>
        <fullName evidence="7">Cytochrome b561 bacterial/Ni-hydrogenase domain-containing protein</fullName>
    </recommendedName>
</protein>
<dbReference type="GO" id="GO:0009055">
    <property type="term" value="F:electron transfer activity"/>
    <property type="evidence" value="ECO:0007669"/>
    <property type="project" value="InterPro"/>
</dbReference>
<name>A0A3B1AY11_9ZZZZ</name>
<organism evidence="8">
    <name type="scientific">hydrothermal vent metagenome</name>
    <dbReference type="NCBI Taxonomy" id="652676"/>
    <lineage>
        <taxon>unclassified sequences</taxon>
        <taxon>metagenomes</taxon>
        <taxon>ecological metagenomes</taxon>
    </lineage>
</organism>
<dbReference type="AlphaFoldDB" id="A0A3B1AY11"/>
<keyword evidence="2" id="KW-1003">Cell membrane</keyword>
<dbReference type="GO" id="GO:0022904">
    <property type="term" value="P:respiratory electron transport chain"/>
    <property type="evidence" value="ECO:0007669"/>
    <property type="project" value="InterPro"/>
</dbReference>
<keyword evidence="3 6" id="KW-0812">Transmembrane</keyword>
<feature type="domain" description="Cytochrome b561 bacterial/Ni-hydrogenase" evidence="7">
    <location>
        <begin position="56"/>
        <end position="238"/>
    </location>
</feature>
<reference evidence="8" key="1">
    <citation type="submission" date="2018-06" db="EMBL/GenBank/DDBJ databases">
        <authorList>
            <person name="Zhirakovskaya E."/>
        </authorList>
    </citation>
    <scope>NUCLEOTIDE SEQUENCE</scope>
</reference>
<evidence type="ECO:0000256" key="2">
    <source>
        <dbReference type="ARBA" id="ARBA00022475"/>
    </source>
</evidence>
<feature type="transmembrane region" description="Helical" evidence="6">
    <location>
        <begin position="229"/>
        <end position="247"/>
    </location>
</feature>
<comment type="subcellular location">
    <subcellularLocation>
        <location evidence="1">Cell membrane</location>
        <topology evidence="1">Multi-pass membrane protein</topology>
    </subcellularLocation>
</comment>
<proteinExistence type="predicted"/>
<dbReference type="EMBL" id="UOFX01000080">
    <property type="protein sequence ID" value="VAX10959.1"/>
    <property type="molecule type" value="Genomic_DNA"/>
</dbReference>
<dbReference type="GO" id="GO:0005886">
    <property type="term" value="C:plasma membrane"/>
    <property type="evidence" value="ECO:0007669"/>
    <property type="project" value="UniProtKB-SubCell"/>
</dbReference>
<evidence type="ECO:0000313" key="8">
    <source>
        <dbReference type="EMBL" id="VAX10959.1"/>
    </source>
</evidence>
<evidence type="ECO:0000256" key="1">
    <source>
        <dbReference type="ARBA" id="ARBA00004651"/>
    </source>
</evidence>